<dbReference type="PANTHER" id="PTHR14969:SF13">
    <property type="entry name" value="AT30094P"/>
    <property type="match status" value="1"/>
</dbReference>
<gene>
    <name evidence="4" type="ORF">RM445_10100</name>
</gene>
<feature type="transmembrane region" description="Helical" evidence="2">
    <location>
        <begin position="359"/>
        <end position="379"/>
    </location>
</feature>
<dbReference type="InterPro" id="IPR000326">
    <property type="entry name" value="PAP2/HPO"/>
</dbReference>
<dbReference type="InterPro" id="IPR036938">
    <property type="entry name" value="PAP2/HPO_sf"/>
</dbReference>
<feature type="transmembrane region" description="Helical" evidence="2">
    <location>
        <begin position="425"/>
        <end position="444"/>
    </location>
</feature>
<feature type="transmembrane region" description="Helical" evidence="2">
    <location>
        <begin position="336"/>
        <end position="352"/>
    </location>
</feature>
<keyword evidence="5" id="KW-1185">Reference proteome</keyword>
<reference evidence="5" key="1">
    <citation type="submission" date="2023-07" db="EMBL/GenBank/DDBJ databases">
        <title>30 novel species of actinomycetes from the DSMZ collection.</title>
        <authorList>
            <person name="Nouioui I."/>
        </authorList>
    </citation>
    <scope>NUCLEOTIDE SEQUENCE [LARGE SCALE GENOMIC DNA]</scope>
    <source>
        <strain evidence="5">DSM 45834</strain>
    </source>
</reference>
<feature type="domain" description="Phosphatidic acid phosphatase type 2/haloperoxidase" evidence="3">
    <location>
        <begin position="115"/>
        <end position="228"/>
    </location>
</feature>
<feature type="transmembrane region" description="Helical" evidence="2">
    <location>
        <begin position="456"/>
        <end position="474"/>
    </location>
</feature>
<feature type="transmembrane region" description="Helical" evidence="2">
    <location>
        <begin position="186"/>
        <end position="208"/>
    </location>
</feature>
<dbReference type="CDD" id="cd03392">
    <property type="entry name" value="PAP2_like_2"/>
    <property type="match status" value="1"/>
</dbReference>
<dbReference type="EMBL" id="JAVREJ010000005">
    <property type="protein sequence ID" value="MDT0349872.1"/>
    <property type="molecule type" value="Genomic_DNA"/>
</dbReference>
<dbReference type="SUPFAM" id="SSF48317">
    <property type="entry name" value="Acid phosphatase/Vanadium-dependent haloperoxidase"/>
    <property type="match status" value="2"/>
</dbReference>
<dbReference type="PANTHER" id="PTHR14969">
    <property type="entry name" value="SPHINGOSINE-1-PHOSPHATE PHOSPHOHYDROLASE"/>
    <property type="match status" value="1"/>
</dbReference>
<feature type="transmembrane region" description="Helical" evidence="2">
    <location>
        <begin position="115"/>
        <end position="137"/>
    </location>
</feature>
<feature type="transmembrane region" description="Helical" evidence="2">
    <location>
        <begin position="275"/>
        <end position="298"/>
    </location>
</feature>
<keyword evidence="2" id="KW-0472">Membrane</keyword>
<comment type="caution">
    <text evidence="4">The sequence shown here is derived from an EMBL/GenBank/DDBJ whole genome shotgun (WGS) entry which is preliminary data.</text>
</comment>
<evidence type="ECO:0000313" key="4">
    <source>
        <dbReference type="EMBL" id="MDT0349872.1"/>
    </source>
</evidence>
<feature type="transmembrane region" description="Helical" evidence="2">
    <location>
        <begin position="214"/>
        <end position="234"/>
    </location>
</feature>
<organism evidence="4 5">
    <name type="scientific">Pseudonocardia charpentierae</name>
    <dbReference type="NCBI Taxonomy" id="3075545"/>
    <lineage>
        <taxon>Bacteria</taxon>
        <taxon>Bacillati</taxon>
        <taxon>Actinomycetota</taxon>
        <taxon>Actinomycetes</taxon>
        <taxon>Pseudonocardiales</taxon>
        <taxon>Pseudonocardiaceae</taxon>
        <taxon>Pseudonocardia</taxon>
    </lineage>
</organism>
<feature type="transmembrane region" description="Helical" evidence="2">
    <location>
        <begin position="157"/>
        <end position="179"/>
    </location>
</feature>
<feature type="transmembrane region" description="Helical" evidence="2">
    <location>
        <begin position="79"/>
        <end position="103"/>
    </location>
</feature>
<accession>A0ABU2N8I5</accession>
<proteinExistence type="predicted"/>
<dbReference type="RefSeq" id="WP_311555904.1">
    <property type="nucleotide sequence ID" value="NZ_JAVREJ010000005.1"/>
</dbReference>
<feature type="region of interest" description="Disordered" evidence="1">
    <location>
        <begin position="1"/>
        <end position="24"/>
    </location>
</feature>
<keyword evidence="2" id="KW-0812">Transmembrane</keyword>
<dbReference type="Pfam" id="PF01569">
    <property type="entry name" value="PAP2"/>
    <property type="match status" value="2"/>
</dbReference>
<feature type="compositionally biased region" description="Pro residues" evidence="1">
    <location>
        <begin position="1"/>
        <end position="23"/>
    </location>
</feature>
<dbReference type="Gene3D" id="1.20.144.10">
    <property type="entry name" value="Phosphatidic acid phosphatase type 2/haloperoxidase"/>
    <property type="match status" value="2"/>
</dbReference>
<feature type="transmembrane region" description="Helical" evidence="2">
    <location>
        <begin position="399"/>
        <end position="418"/>
    </location>
</feature>
<name>A0ABU2N8I5_9PSEU</name>
<feature type="domain" description="Phosphatidic acid phosphatase type 2/haloperoxidase" evidence="3">
    <location>
        <begin position="359"/>
        <end position="471"/>
    </location>
</feature>
<evidence type="ECO:0000256" key="2">
    <source>
        <dbReference type="SAM" id="Phobius"/>
    </source>
</evidence>
<evidence type="ECO:0000259" key="3">
    <source>
        <dbReference type="SMART" id="SM00014"/>
    </source>
</evidence>
<protein>
    <submittedName>
        <fullName evidence="4">Phosphatase PAP2 family protein</fullName>
    </submittedName>
</protein>
<keyword evidence="2" id="KW-1133">Transmembrane helix</keyword>
<feature type="transmembrane region" description="Helical" evidence="2">
    <location>
        <begin position="35"/>
        <end position="56"/>
    </location>
</feature>
<dbReference type="SMART" id="SM00014">
    <property type="entry name" value="acidPPc"/>
    <property type="match status" value="2"/>
</dbReference>
<evidence type="ECO:0000313" key="5">
    <source>
        <dbReference type="Proteomes" id="UP001183202"/>
    </source>
</evidence>
<evidence type="ECO:0000256" key="1">
    <source>
        <dbReference type="SAM" id="MobiDB-lite"/>
    </source>
</evidence>
<sequence>MSSSPAPPGAPRSAPPPPGPALPPAEVGGFARRSALGFMAVVFGALLLALAVQIAAEPVLRLDRDVAGSLNTVVAPRPWLVTVLQVLTAPGAAVTAWIILSTLTVTLVIRRRYRLGVYVAVTGLGTAVLSPLIKQLVDRLRPIVEMPVATAGGPSFPSGHTLAVTVWVGVVLLVLLPVLPPQCRRVAVAVGVALVVVVGLTRIALGVHFVSDVLAGWLVGTAWLLVTATAFRAWRRHEGLAVPPTVDGLAPEIAHDLDHVPGHRTEHPWTTVAQLLVSAVLLLGAVVGVGLLIVHVAAGTAVERADVGAVQWLADHRVPWLDAASAPLAELGNTKVIIVGGLVAAALAYVITRRWRPSLVIAAVLVGEVLIFLAATAVVGRSRPPVAHLDTVLPPTSSFPSGHTAAASCLYGAIAALVLRGTSAWWRWVVLAVAIVVVVGVAFARMYRGAHHPTDVLASLAFAVPWLLVTLRLVGDRVEAPARPARRAEPVGGTR</sequence>
<dbReference type="Proteomes" id="UP001183202">
    <property type="component" value="Unassembled WGS sequence"/>
</dbReference>